<gene>
    <name evidence="2" type="ORF">THASP1DRAFT_31332</name>
</gene>
<evidence type="ECO:0000313" key="3">
    <source>
        <dbReference type="Proteomes" id="UP000271241"/>
    </source>
</evidence>
<evidence type="ECO:0000259" key="1">
    <source>
        <dbReference type="PROSITE" id="PS50181"/>
    </source>
</evidence>
<dbReference type="InterPro" id="IPR001810">
    <property type="entry name" value="F-box_dom"/>
</dbReference>
<dbReference type="SUPFAM" id="SSF81383">
    <property type="entry name" value="F-box domain"/>
    <property type="match status" value="1"/>
</dbReference>
<dbReference type="EMBL" id="KZ992805">
    <property type="protein sequence ID" value="RKP06856.1"/>
    <property type="molecule type" value="Genomic_DNA"/>
</dbReference>
<keyword evidence="3" id="KW-1185">Reference proteome</keyword>
<protein>
    <recommendedName>
        <fullName evidence="1">F-box domain-containing protein</fullName>
    </recommendedName>
</protein>
<sequence>MTNEQASVGITAAGLLLLPLELWLQVALYADAHAVLRLCTASRAFWCVLANAQSLWKRLYQATFSEAASERFWLTAYQSRLARSQKTSFEHVHVDWRRALIARMQTEANWRLGRCVQRSCLMHESRQQHKSWSLAKFTPNELLLRNCTSRVLHAIPTTAVNVAYTPLPILLDDASSDEQIAANIYDAGDRCALLYARMSHQLGLRLWVRRSIDGPAHKLAQGVVGLDKCGRWVLAFQEVYCTLDAEIKSHWLLLDAEGDFPPQHLIALDAFDYKEYAAGRVSDADAEDTEIAAILGQHYQSACIMSANNDCVIICAVSVSWTWLYWKVIKVTFDHNISKAHLSHDQEHHASMSCCCVRTLNTGRLNVQNGYMSMERLIVYALGGGYVYVQGLDNRRLLIVILAMGASDASSATQSAEADVHSSLHKFQHGWLDTTTQSLAMVLTHRQLLVTMLRDTERQNGGGWPTRLLRFHDGSLAASYLLPDHDTIDHILGDLAVLTVRHENGYRLVLFDAFAGVTVRKIHSAAGNPHINQPRISPVYLFTGWQESEKRHGNNEEDSGLLPLKQNERAQPFLRHIKWLDFMPDFDKSA</sequence>
<dbReference type="AlphaFoldDB" id="A0A4P9XLZ6"/>
<evidence type="ECO:0000313" key="2">
    <source>
        <dbReference type="EMBL" id="RKP06856.1"/>
    </source>
</evidence>
<dbReference type="Gene3D" id="1.20.1280.50">
    <property type="match status" value="1"/>
</dbReference>
<proteinExistence type="predicted"/>
<reference evidence="3" key="1">
    <citation type="journal article" date="2018" name="Nat. Microbiol.">
        <title>Leveraging single-cell genomics to expand the fungal tree of life.</title>
        <authorList>
            <person name="Ahrendt S.R."/>
            <person name="Quandt C.A."/>
            <person name="Ciobanu D."/>
            <person name="Clum A."/>
            <person name="Salamov A."/>
            <person name="Andreopoulos B."/>
            <person name="Cheng J.F."/>
            <person name="Woyke T."/>
            <person name="Pelin A."/>
            <person name="Henrissat B."/>
            <person name="Reynolds N.K."/>
            <person name="Benny G.L."/>
            <person name="Smith M.E."/>
            <person name="James T.Y."/>
            <person name="Grigoriev I.V."/>
        </authorList>
    </citation>
    <scope>NUCLEOTIDE SEQUENCE [LARGE SCALE GENOMIC DNA]</scope>
    <source>
        <strain evidence="3">RSA 1356</strain>
    </source>
</reference>
<name>A0A4P9XLZ6_9FUNG</name>
<feature type="domain" description="F-box" evidence="1">
    <location>
        <begin position="12"/>
        <end position="59"/>
    </location>
</feature>
<organism evidence="2 3">
    <name type="scientific">Thamnocephalis sphaerospora</name>
    <dbReference type="NCBI Taxonomy" id="78915"/>
    <lineage>
        <taxon>Eukaryota</taxon>
        <taxon>Fungi</taxon>
        <taxon>Fungi incertae sedis</taxon>
        <taxon>Zoopagomycota</taxon>
        <taxon>Zoopagomycotina</taxon>
        <taxon>Zoopagomycetes</taxon>
        <taxon>Zoopagales</taxon>
        <taxon>Sigmoideomycetaceae</taxon>
        <taxon>Thamnocephalis</taxon>
    </lineage>
</organism>
<dbReference type="Proteomes" id="UP000271241">
    <property type="component" value="Unassembled WGS sequence"/>
</dbReference>
<dbReference type="InterPro" id="IPR036047">
    <property type="entry name" value="F-box-like_dom_sf"/>
</dbReference>
<dbReference type="PROSITE" id="PS50181">
    <property type="entry name" value="FBOX"/>
    <property type="match status" value="1"/>
</dbReference>
<accession>A0A4P9XLZ6</accession>